<dbReference type="PANTHER" id="PTHR34846:SF11">
    <property type="entry name" value="4-CARBOXYMUCONOLACTONE DECARBOXYLASE FAMILY PROTEIN (AFU_ORTHOLOGUE AFUA_6G11590)"/>
    <property type="match status" value="1"/>
</dbReference>
<proteinExistence type="predicted"/>
<dbReference type="Proteomes" id="UP001209083">
    <property type="component" value="Chromosome"/>
</dbReference>
<organism evidence="2 3">
    <name type="scientific">Saxibacter everestensis</name>
    <dbReference type="NCBI Taxonomy" id="2909229"/>
    <lineage>
        <taxon>Bacteria</taxon>
        <taxon>Bacillati</taxon>
        <taxon>Actinomycetota</taxon>
        <taxon>Actinomycetes</taxon>
        <taxon>Micrococcales</taxon>
        <taxon>Brevibacteriaceae</taxon>
        <taxon>Saxibacter</taxon>
    </lineage>
</organism>
<dbReference type="RefSeq" id="WP_349638170.1">
    <property type="nucleotide sequence ID" value="NZ_CP090958.1"/>
</dbReference>
<dbReference type="Gene3D" id="1.20.1290.10">
    <property type="entry name" value="AhpD-like"/>
    <property type="match status" value="1"/>
</dbReference>
<dbReference type="EMBL" id="CP090958">
    <property type="protein sequence ID" value="WGW11382.1"/>
    <property type="molecule type" value="Genomic_DNA"/>
</dbReference>
<feature type="domain" description="Carboxymuconolactone decarboxylase-like" evidence="1">
    <location>
        <begin position="56"/>
        <end position="131"/>
    </location>
</feature>
<accession>A0ABY8QR05</accession>
<gene>
    <name evidence="2" type="ORF">LWF01_14990</name>
</gene>
<dbReference type="Pfam" id="PF02627">
    <property type="entry name" value="CMD"/>
    <property type="match status" value="1"/>
</dbReference>
<evidence type="ECO:0000259" key="1">
    <source>
        <dbReference type="Pfam" id="PF02627"/>
    </source>
</evidence>
<evidence type="ECO:0000313" key="3">
    <source>
        <dbReference type="Proteomes" id="UP001209083"/>
    </source>
</evidence>
<reference evidence="2 3" key="1">
    <citation type="submission" date="2023-05" db="EMBL/GenBank/DDBJ databases">
        <title>Lithophilousrod everest ZFBP1038 complete genpme.</title>
        <authorList>
            <person name="Tian M."/>
        </authorList>
    </citation>
    <scope>NUCLEOTIDE SEQUENCE [LARGE SCALE GENOMIC DNA]</scope>
    <source>
        <strain evidence="2 3">ZFBP1038</strain>
    </source>
</reference>
<protein>
    <submittedName>
        <fullName evidence="2">Carboxymuconolactone decarboxylase family protein</fullName>
    </submittedName>
</protein>
<evidence type="ECO:0000313" key="2">
    <source>
        <dbReference type="EMBL" id="WGW11382.1"/>
    </source>
</evidence>
<dbReference type="PANTHER" id="PTHR34846">
    <property type="entry name" value="4-CARBOXYMUCONOLACTONE DECARBOXYLASE FAMILY PROTEIN (AFU_ORTHOLOGUE AFUA_6G11590)"/>
    <property type="match status" value="1"/>
</dbReference>
<name>A0ABY8QR05_9MICO</name>
<dbReference type="InterPro" id="IPR003779">
    <property type="entry name" value="CMD-like"/>
</dbReference>
<keyword evidence="3" id="KW-1185">Reference proteome</keyword>
<dbReference type="InterPro" id="IPR029032">
    <property type="entry name" value="AhpD-like"/>
</dbReference>
<sequence length="198" mass="21208">MTERLKKLSPSGLSSEQRGLYETISAGPRSAGPQAFALTDQTGALDGPFNAMLLSPAVGTALQQLGSAIRFESELTPRIREIAILSVAGHWRSDFETRAHEALGLQAGLNEDELASLRAIQVPESLDGTEALVLRASRALLADGLLDNDLYQQVIERLGEKSVFELSTLIGYYSLLAMQLRLFGVDEAPLAAEDAGPA</sequence>
<dbReference type="SUPFAM" id="SSF69118">
    <property type="entry name" value="AhpD-like"/>
    <property type="match status" value="1"/>
</dbReference>